<proteinExistence type="predicted"/>
<dbReference type="EMBL" id="UINC01216904">
    <property type="protein sequence ID" value="SVE43254.1"/>
    <property type="molecule type" value="Genomic_DNA"/>
</dbReference>
<gene>
    <name evidence="2" type="ORF">METZ01_LOCUS496108</name>
</gene>
<organism evidence="2">
    <name type="scientific">marine metagenome</name>
    <dbReference type="NCBI Taxonomy" id="408172"/>
    <lineage>
        <taxon>unclassified sequences</taxon>
        <taxon>metagenomes</taxon>
        <taxon>ecological metagenomes</taxon>
    </lineage>
</organism>
<feature type="transmembrane region" description="Helical" evidence="1">
    <location>
        <begin position="12"/>
        <end position="32"/>
    </location>
</feature>
<keyword evidence="1" id="KW-0812">Transmembrane</keyword>
<name>A0A383DFZ0_9ZZZZ</name>
<sequence length="33" mass="3824">MKDLEEIKKIEVGSEKSFGIVFALFFLFISLFP</sequence>
<evidence type="ECO:0000256" key="1">
    <source>
        <dbReference type="SAM" id="Phobius"/>
    </source>
</evidence>
<dbReference type="AlphaFoldDB" id="A0A383DFZ0"/>
<protein>
    <submittedName>
        <fullName evidence="2">Uncharacterized protein</fullName>
    </submittedName>
</protein>
<keyword evidence="1" id="KW-0472">Membrane</keyword>
<reference evidence="2" key="1">
    <citation type="submission" date="2018-05" db="EMBL/GenBank/DDBJ databases">
        <authorList>
            <person name="Lanie J.A."/>
            <person name="Ng W.-L."/>
            <person name="Kazmierczak K.M."/>
            <person name="Andrzejewski T.M."/>
            <person name="Davidsen T.M."/>
            <person name="Wayne K.J."/>
            <person name="Tettelin H."/>
            <person name="Glass J.I."/>
            <person name="Rusch D."/>
            <person name="Podicherti R."/>
            <person name="Tsui H.-C.T."/>
            <person name="Winkler M.E."/>
        </authorList>
    </citation>
    <scope>NUCLEOTIDE SEQUENCE</scope>
</reference>
<evidence type="ECO:0000313" key="2">
    <source>
        <dbReference type="EMBL" id="SVE43254.1"/>
    </source>
</evidence>
<feature type="non-terminal residue" evidence="2">
    <location>
        <position position="33"/>
    </location>
</feature>
<accession>A0A383DFZ0</accession>
<keyword evidence="1" id="KW-1133">Transmembrane helix</keyword>